<protein>
    <submittedName>
        <fullName evidence="4">Clavaminate synthase-like protein</fullName>
    </submittedName>
</protein>
<gene>
    <name evidence="4" type="ORF">N656DRAFT_756813</name>
</gene>
<name>A0AAN6TAP4_9PEZI</name>
<dbReference type="Pfam" id="PF03171">
    <property type="entry name" value="2OG-FeII_Oxy"/>
    <property type="match status" value="1"/>
</dbReference>
<dbReference type="GO" id="GO:0044283">
    <property type="term" value="P:small molecule biosynthetic process"/>
    <property type="evidence" value="ECO:0007669"/>
    <property type="project" value="UniProtKB-ARBA"/>
</dbReference>
<dbReference type="EMBL" id="MU853349">
    <property type="protein sequence ID" value="KAK4110621.1"/>
    <property type="molecule type" value="Genomic_DNA"/>
</dbReference>
<dbReference type="AlphaFoldDB" id="A0AAN6TAP4"/>
<proteinExistence type="inferred from homology"/>
<dbReference type="InterPro" id="IPR005123">
    <property type="entry name" value="Oxoglu/Fe-dep_dioxygenase_dom"/>
</dbReference>
<evidence type="ECO:0000259" key="3">
    <source>
        <dbReference type="PROSITE" id="PS51471"/>
    </source>
</evidence>
<evidence type="ECO:0000313" key="4">
    <source>
        <dbReference type="EMBL" id="KAK4110621.1"/>
    </source>
</evidence>
<comment type="similarity">
    <text evidence="1 2">Belongs to the iron/ascorbate-dependent oxidoreductase family.</text>
</comment>
<evidence type="ECO:0000256" key="2">
    <source>
        <dbReference type="RuleBase" id="RU003682"/>
    </source>
</evidence>
<feature type="domain" description="Fe2OG dioxygenase" evidence="3">
    <location>
        <begin position="187"/>
        <end position="309"/>
    </location>
</feature>
<dbReference type="Pfam" id="PF14226">
    <property type="entry name" value="DIOX_N"/>
    <property type="match status" value="1"/>
</dbReference>
<dbReference type="InterPro" id="IPR027443">
    <property type="entry name" value="IPNS-like_sf"/>
</dbReference>
<evidence type="ECO:0000313" key="5">
    <source>
        <dbReference type="Proteomes" id="UP001302812"/>
    </source>
</evidence>
<dbReference type="InterPro" id="IPR026992">
    <property type="entry name" value="DIOX_N"/>
</dbReference>
<dbReference type="PROSITE" id="PS51471">
    <property type="entry name" value="FE2OG_OXY"/>
    <property type="match status" value="1"/>
</dbReference>
<dbReference type="GO" id="GO:0046872">
    <property type="term" value="F:metal ion binding"/>
    <property type="evidence" value="ECO:0007669"/>
    <property type="project" value="UniProtKB-KW"/>
</dbReference>
<dbReference type="PANTHER" id="PTHR47990">
    <property type="entry name" value="2-OXOGLUTARATE (2OG) AND FE(II)-DEPENDENT OXYGENASE SUPERFAMILY PROTEIN-RELATED"/>
    <property type="match status" value="1"/>
</dbReference>
<accession>A0AAN6TAP4</accession>
<dbReference type="InterPro" id="IPR050231">
    <property type="entry name" value="Iron_ascorbate_oxido_reductase"/>
</dbReference>
<comment type="caution">
    <text evidence="4">The sequence shown here is derived from an EMBL/GenBank/DDBJ whole genome shotgun (WGS) entry which is preliminary data.</text>
</comment>
<dbReference type="RefSeq" id="XP_064668191.1">
    <property type="nucleotide sequence ID" value="XM_064813130.1"/>
</dbReference>
<reference evidence="4" key="2">
    <citation type="submission" date="2023-05" db="EMBL/GenBank/DDBJ databases">
        <authorList>
            <consortium name="Lawrence Berkeley National Laboratory"/>
            <person name="Steindorff A."/>
            <person name="Hensen N."/>
            <person name="Bonometti L."/>
            <person name="Westerberg I."/>
            <person name="Brannstrom I.O."/>
            <person name="Guillou S."/>
            <person name="Cros-Aarteil S."/>
            <person name="Calhoun S."/>
            <person name="Haridas S."/>
            <person name="Kuo A."/>
            <person name="Mondo S."/>
            <person name="Pangilinan J."/>
            <person name="Riley R."/>
            <person name="Labutti K."/>
            <person name="Andreopoulos B."/>
            <person name="Lipzen A."/>
            <person name="Chen C."/>
            <person name="Yanf M."/>
            <person name="Daum C."/>
            <person name="Ng V."/>
            <person name="Clum A."/>
            <person name="Ohm R."/>
            <person name="Martin F."/>
            <person name="Silar P."/>
            <person name="Natvig D."/>
            <person name="Lalanne C."/>
            <person name="Gautier V."/>
            <person name="Ament-Velasquez S.L."/>
            <person name="Kruys A."/>
            <person name="Hutchinson M.I."/>
            <person name="Powell A.J."/>
            <person name="Barry K."/>
            <person name="Miller A.N."/>
            <person name="Grigoriev I.V."/>
            <person name="Debuchy R."/>
            <person name="Gladieux P."/>
            <person name="Thoren M.H."/>
            <person name="Johannesson H."/>
        </authorList>
    </citation>
    <scope>NUCLEOTIDE SEQUENCE</scope>
    <source>
        <strain evidence="4">CBS 508.74</strain>
    </source>
</reference>
<dbReference type="Gene3D" id="2.60.120.330">
    <property type="entry name" value="B-lactam Antibiotic, Isopenicillin N Synthase, Chain"/>
    <property type="match status" value="1"/>
</dbReference>
<dbReference type="Proteomes" id="UP001302812">
    <property type="component" value="Unassembled WGS sequence"/>
</dbReference>
<dbReference type="GO" id="GO:0016491">
    <property type="term" value="F:oxidoreductase activity"/>
    <property type="evidence" value="ECO:0007669"/>
    <property type="project" value="UniProtKB-KW"/>
</dbReference>
<sequence length="367" mass="40284">MAKIASIPVIDISGEGDQTQVAKDLVEAAIEHGFIYIKNLGKDIPVEAIEGAFEMSKKLFNAPLSEKRACTIRHNNRGWSAMQYETLDPGNQRVSHPLLLLITVVSLTDNPQTGDLKEAFNFGPFINSKAQQPLPPTLTGEDEAAIGAFRDLCEKLCLKLTTLLGLGLEVDPPDFFTSAHLTSPDRPSGTILRFLYYPPHEQLPAREAVDRAADVRAGAHSDYGSMTLLFRLRGQAGLEILGRDGKSWSPVPVVPPGTEEDPGPPVLLNIGDLLAYWTGGLLRSTVHRVVFAGGRDTEPRYSIAFFFHPWGGAELGVVPSQRVREFAERGDAKAEGNPYAERKVLTADEHLQMRLRASYAQLYKDKA</sequence>
<keyword evidence="2" id="KW-0560">Oxidoreductase</keyword>
<evidence type="ECO:0000256" key="1">
    <source>
        <dbReference type="ARBA" id="ARBA00008056"/>
    </source>
</evidence>
<dbReference type="GeneID" id="89937255"/>
<dbReference type="SUPFAM" id="SSF51197">
    <property type="entry name" value="Clavaminate synthase-like"/>
    <property type="match status" value="1"/>
</dbReference>
<keyword evidence="2" id="KW-0479">Metal-binding</keyword>
<dbReference type="InterPro" id="IPR044861">
    <property type="entry name" value="IPNS-like_FE2OG_OXY"/>
</dbReference>
<keyword evidence="2" id="KW-0408">Iron</keyword>
<reference evidence="4" key="1">
    <citation type="journal article" date="2023" name="Mol. Phylogenet. Evol.">
        <title>Genome-scale phylogeny and comparative genomics of the fungal order Sordariales.</title>
        <authorList>
            <person name="Hensen N."/>
            <person name="Bonometti L."/>
            <person name="Westerberg I."/>
            <person name="Brannstrom I.O."/>
            <person name="Guillou S."/>
            <person name="Cros-Aarteil S."/>
            <person name="Calhoun S."/>
            <person name="Haridas S."/>
            <person name="Kuo A."/>
            <person name="Mondo S."/>
            <person name="Pangilinan J."/>
            <person name="Riley R."/>
            <person name="LaButti K."/>
            <person name="Andreopoulos B."/>
            <person name="Lipzen A."/>
            <person name="Chen C."/>
            <person name="Yan M."/>
            <person name="Daum C."/>
            <person name="Ng V."/>
            <person name="Clum A."/>
            <person name="Steindorff A."/>
            <person name="Ohm R.A."/>
            <person name="Martin F."/>
            <person name="Silar P."/>
            <person name="Natvig D.O."/>
            <person name="Lalanne C."/>
            <person name="Gautier V."/>
            <person name="Ament-Velasquez S.L."/>
            <person name="Kruys A."/>
            <person name="Hutchinson M.I."/>
            <person name="Powell A.J."/>
            <person name="Barry K."/>
            <person name="Miller A.N."/>
            <person name="Grigoriev I.V."/>
            <person name="Debuchy R."/>
            <person name="Gladieux P."/>
            <person name="Hiltunen Thoren M."/>
            <person name="Johannesson H."/>
        </authorList>
    </citation>
    <scope>NUCLEOTIDE SEQUENCE</scope>
    <source>
        <strain evidence="4">CBS 508.74</strain>
    </source>
</reference>
<organism evidence="4 5">
    <name type="scientific">Canariomyces notabilis</name>
    <dbReference type="NCBI Taxonomy" id="2074819"/>
    <lineage>
        <taxon>Eukaryota</taxon>
        <taxon>Fungi</taxon>
        <taxon>Dikarya</taxon>
        <taxon>Ascomycota</taxon>
        <taxon>Pezizomycotina</taxon>
        <taxon>Sordariomycetes</taxon>
        <taxon>Sordariomycetidae</taxon>
        <taxon>Sordariales</taxon>
        <taxon>Chaetomiaceae</taxon>
        <taxon>Canariomyces</taxon>
    </lineage>
</organism>
<keyword evidence="5" id="KW-1185">Reference proteome</keyword>